<gene>
    <name evidence="1" type="ORF">IWW38_000431</name>
</gene>
<evidence type="ECO:0000313" key="2">
    <source>
        <dbReference type="Proteomes" id="UP001139981"/>
    </source>
</evidence>
<protein>
    <submittedName>
        <fullName evidence="1">Uncharacterized protein</fullName>
    </submittedName>
</protein>
<organism evidence="1 2">
    <name type="scientific">Coemansia aciculifera</name>
    <dbReference type="NCBI Taxonomy" id="417176"/>
    <lineage>
        <taxon>Eukaryota</taxon>
        <taxon>Fungi</taxon>
        <taxon>Fungi incertae sedis</taxon>
        <taxon>Zoopagomycota</taxon>
        <taxon>Kickxellomycotina</taxon>
        <taxon>Kickxellomycetes</taxon>
        <taxon>Kickxellales</taxon>
        <taxon>Kickxellaceae</taxon>
        <taxon>Coemansia</taxon>
    </lineage>
</organism>
<proteinExistence type="predicted"/>
<accession>A0ACC1M951</accession>
<evidence type="ECO:0000313" key="1">
    <source>
        <dbReference type="EMBL" id="KAJ2900554.1"/>
    </source>
</evidence>
<sequence length="451" mass="46719">MYPPNNYAGYPPPNNNNYYGGGGGGGYPPVSPSNYGYPPENGGEDCCRSLGGGGGRPPNGQFSSSNNPAVGSGPLSFHMPGAPAGFAERSGPGSYPGARGPGSYSGEPGGFAISPPPFANSGGGGGGYPPRNNFVGGGYPPQNSYGELCPPPNSYGGRPYPSYNYGDGQVSPQQQNFGPGGGGHPLQNQQQNFGPGGGGHPPQNQQQNFRPNSGGGNYPPQNMSGSQIMGPLGQMRPPQQGNNMGGRPMNDGAPPPHPPRAGGNNGPPRPAPPQGGAEPAGPQPSAYQGSRDSLSWSTVNKQHTKLPPDAIRAGSYKHEGFYIGRHKHKDSIQVGMVLESKGGLVVAYDGKALLFRDGYEVLCGPSSLVKWLPTDSKTEPAKLADKTHRPVVCGSEKNGEKLYAATTTLNGRDYAGKASAKSKGVLFAHDGGEHKAKDYFILCEVITKPVH</sequence>
<dbReference type="EMBL" id="JANBVB010000004">
    <property type="protein sequence ID" value="KAJ2900554.1"/>
    <property type="molecule type" value="Genomic_DNA"/>
</dbReference>
<keyword evidence="2" id="KW-1185">Reference proteome</keyword>
<name>A0ACC1M951_9FUNG</name>
<comment type="caution">
    <text evidence="1">The sequence shown here is derived from an EMBL/GenBank/DDBJ whole genome shotgun (WGS) entry which is preliminary data.</text>
</comment>
<reference evidence="1" key="1">
    <citation type="submission" date="2022-07" db="EMBL/GenBank/DDBJ databases">
        <title>Phylogenomic reconstructions and comparative analyses of Kickxellomycotina fungi.</title>
        <authorList>
            <person name="Reynolds N.K."/>
            <person name="Stajich J.E."/>
            <person name="Barry K."/>
            <person name="Grigoriev I.V."/>
            <person name="Crous P."/>
            <person name="Smith M.E."/>
        </authorList>
    </citation>
    <scope>NUCLEOTIDE SEQUENCE</scope>
    <source>
        <strain evidence="1">CBS 190363</strain>
    </source>
</reference>
<dbReference type="Proteomes" id="UP001139981">
    <property type="component" value="Unassembled WGS sequence"/>
</dbReference>